<proteinExistence type="predicted"/>
<dbReference type="PROSITE" id="PS50878">
    <property type="entry name" value="RT_POL"/>
    <property type="match status" value="1"/>
</dbReference>
<dbReference type="FunFam" id="3.30.70.270:FF:000003">
    <property type="entry name" value="Transposon Ty3-G Gag-Pol polyprotein"/>
    <property type="match status" value="1"/>
</dbReference>
<organism evidence="2 3">
    <name type="scientific">Trichogramma kaykai</name>
    <dbReference type="NCBI Taxonomy" id="54128"/>
    <lineage>
        <taxon>Eukaryota</taxon>
        <taxon>Metazoa</taxon>
        <taxon>Ecdysozoa</taxon>
        <taxon>Arthropoda</taxon>
        <taxon>Hexapoda</taxon>
        <taxon>Insecta</taxon>
        <taxon>Pterygota</taxon>
        <taxon>Neoptera</taxon>
        <taxon>Endopterygota</taxon>
        <taxon>Hymenoptera</taxon>
        <taxon>Apocrita</taxon>
        <taxon>Proctotrupomorpha</taxon>
        <taxon>Chalcidoidea</taxon>
        <taxon>Trichogrammatidae</taxon>
        <taxon>Trichogramma</taxon>
    </lineage>
</organism>
<feature type="domain" description="Reverse transcriptase" evidence="1">
    <location>
        <begin position="1"/>
        <end position="82"/>
    </location>
</feature>
<dbReference type="PANTHER" id="PTHR33064:SF37">
    <property type="entry name" value="RIBONUCLEASE H"/>
    <property type="match status" value="1"/>
</dbReference>
<comment type="caution">
    <text evidence="2">The sequence shown here is derived from an EMBL/GenBank/DDBJ whole genome shotgun (WGS) entry which is preliminary data.</text>
</comment>
<evidence type="ECO:0000259" key="1">
    <source>
        <dbReference type="PROSITE" id="PS50878"/>
    </source>
</evidence>
<evidence type="ECO:0000313" key="2">
    <source>
        <dbReference type="EMBL" id="KAL3389100.1"/>
    </source>
</evidence>
<reference evidence="2 3" key="1">
    <citation type="journal article" date="2024" name="bioRxiv">
        <title>A reference genome for Trichogramma kaykai: A tiny desert-dwelling parasitoid wasp with competing sex-ratio distorters.</title>
        <authorList>
            <person name="Culotta J."/>
            <person name="Lindsey A.R."/>
        </authorList>
    </citation>
    <scope>NUCLEOTIDE SEQUENCE [LARGE SCALE GENOMIC DNA]</scope>
    <source>
        <strain evidence="2 3">KSX58</strain>
    </source>
</reference>
<name>A0ABD2W933_9HYME</name>
<dbReference type="Gene3D" id="3.30.70.270">
    <property type="match status" value="2"/>
</dbReference>
<accession>A0ABD2W933</accession>
<dbReference type="Proteomes" id="UP001627154">
    <property type="component" value="Unassembled WGS sequence"/>
</dbReference>
<dbReference type="InterPro" id="IPR000477">
    <property type="entry name" value="RT_dom"/>
</dbReference>
<dbReference type="InterPro" id="IPR043502">
    <property type="entry name" value="DNA/RNA_pol_sf"/>
</dbReference>
<evidence type="ECO:0000313" key="3">
    <source>
        <dbReference type="Proteomes" id="UP001627154"/>
    </source>
</evidence>
<sequence>MALGLSNSPATFQRGIDIAFKGLQQKDIFLYLDDAVIFGQTEAEHHDKLRRFFQRARETNLKLQPEKCKFFKTEVIYLGHVLSEKGVTNDPRKLDAIMKFPVPKNAKNIRQFLGLASYYKRFIRNFAGIAAL</sequence>
<keyword evidence="3" id="KW-1185">Reference proteome</keyword>
<dbReference type="AlphaFoldDB" id="A0ABD2W933"/>
<dbReference type="CDD" id="cd01647">
    <property type="entry name" value="RT_LTR"/>
    <property type="match status" value="1"/>
</dbReference>
<protein>
    <recommendedName>
        <fullName evidence="1">Reverse transcriptase domain-containing protein</fullName>
    </recommendedName>
</protein>
<dbReference type="GO" id="GO:0071897">
    <property type="term" value="P:DNA biosynthetic process"/>
    <property type="evidence" value="ECO:0007669"/>
    <property type="project" value="UniProtKB-ARBA"/>
</dbReference>
<dbReference type="Pfam" id="PF00078">
    <property type="entry name" value="RVT_1"/>
    <property type="match status" value="1"/>
</dbReference>
<gene>
    <name evidence="2" type="ORF">TKK_015373</name>
</gene>
<dbReference type="SUPFAM" id="SSF56672">
    <property type="entry name" value="DNA/RNA polymerases"/>
    <property type="match status" value="1"/>
</dbReference>
<dbReference type="PANTHER" id="PTHR33064">
    <property type="entry name" value="POL PROTEIN"/>
    <property type="match status" value="1"/>
</dbReference>
<dbReference type="InterPro" id="IPR043128">
    <property type="entry name" value="Rev_trsase/Diguanyl_cyclase"/>
</dbReference>
<dbReference type="InterPro" id="IPR051320">
    <property type="entry name" value="Viral_Replic_Matur_Polypro"/>
</dbReference>
<dbReference type="EMBL" id="JBJJXI010000123">
    <property type="protein sequence ID" value="KAL3389100.1"/>
    <property type="molecule type" value="Genomic_DNA"/>
</dbReference>